<evidence type="ECO:0000259" key="16">
    <source>
        <dbReference type="PROSITE" id="PS51194"/>
    </source>
</evidence>
<dbReference type="FunFam" id="3.40.50.300:FF:000537">
    <property type="entry name" value="Bloom syndrome RecQ-like helicase"/>
    <property type="match status" value="1"/>
</dbReference>
<evidence type="ECO:0000256" key="4">
    <source>
        <dbReference type="ARBA" id="ARBA00022741"/>
    </source>
</evidence>
<keyword evidence="8" id="KW-0238">DNA-binding</keyword>
<feature type="region of interest" description="Disordered" evidence="13">
    <location>
        <begin position="1241"/>
        <end position="1266"/>
    </location>
</feature>
<dbReference type="Pfam" id="PF00271">
    <property type="entry name" value="Helicase_C"/>
    <property type="match status" value="1"/>
</dbReference>
<evidence type="ECO:0000256" key="7">
    <source>
        <dbReference type="ARBA" id="ARBA00022840"/>
    </source>
</evidence>
<feature type="compositionally biased region" description="Polar residues" evidence="13">
    <location>
        <begin position="144"/>
        <end position="161"/>
    </location>
</feature>
<feature type="region of interest" description="Disordered" evidence="13">
    <location>
        <begin position="528"/>
        <end position="550"/>
    </location>
</feature>
<feature type="compositionally biased region" description="Polar residues" evidence="13">
    <location>
        <begin position="114"/>
        <end position="136"/>
    </location>
</feature>
<dbReference type="Gene3D" id="3.40.50.300">
    <property type="entry name" value="P-loop containing nucleotide triphosphate hydrolases"/>
    <property type="match status" value="2"/>
</dbReference>
<evidence type="ECO:0000259" key="15">
    <source>
        <dbReference type="PROSITE" id="PS51192"/>
    </source>
</evidence>
<dbReference type="InterPro" id="IPR002464">
    <property type="entry name" value="DNA/RNA_helicase_DEAH_CS"/>
</dbReference>
<dbReference type="EC" id="5.6.2.4" evidence="12"/>
<dbReference type="eggNOG" id="KOG0351">
    <property type="taxonomic scope" value="Eukaryota"/>
</dbReference>
<dbReference type="InterPro" id="IPR044876">
    <property type="entry name" value="HRDC_dom_sf"/>
</dbReference>
<dbReference type="Pfam" id="PF00570">
    <property type="entry name" value="HRDC"/>
    <property type="match status" value="1"/>
</dbReference>
<dbReference type="InterPro" id="IPR018982">
    <property type="entry name" value="RQC_domain"/>
</dbReference>
<feature type="domain" description="Helicase ATP-binding" evidence="15">
    <location>
        <begin position="721"/>
        <end position="902"/>
    </location>
</feature>
<dbReference type="GO" id="GO:0006260">
    <property type="term" value="P:DNA replication"/>
    <property type="evidence" value="ECO:0007669"/>
    <property type="project" value="InterPro"/>
</dbReference>
<feature type="region of interest" description="Disordered" evidence="13">
    <location>
        <begin position="68"/>
        <end position="88"/>
    </location>
</feature>
<dbReference type="HOGENOM" id="CLU_001103_16_4_1"/>
<sequence>MTKNNLDVHLKWLLNQGRSLYPSLTSFAQEIQESASRRVTTGQQTSQINATVIQADSIDVSDSQAIAGTRFGHDDGDDAGGNTTELDPDTNMARLLLAPQSASKPRMLSRESHLTSTPNSAGRRTSVKSFTEQRATADQRGLGQASQGDWSASFGSASRPTATPLRTKRRVDLTSPLIDSIDLTGDLDRPLASSDTVEDFGSPRRLWTEDAASLREPFEKRGKKRKSDEYRSDLLSPRKIVQKHLTPSPLVTAKSAYPDGSEKFHSAKDDSGSPLSRLWERGSSLSRTSRTDRIIADSDDNDDDDNLFEWIEEGEPALATPDALYPVLPKDLSTSDTEIIEPKKRLKKDGSASLQPTDSSAPRPKDKDHLDHRQTSGVPMSSYLPGSQPHDPVILGFLNSPESFLDHLLSNLQNTLTKNSEIVYQRAMMGEPAPEFISENKTITKKIEAIGLLKQEKKAYQTLERRKGNLKKALIDFISRGGDPQSMPDEIAQSRDVASKLQGIGEQMGLLLAKVGIDSDTIGKIGRDMRSGSEIVPSSSGIRASRHSKEVQTEVLQTSSVSRHRAPVRTPSEICLGRMIASERVSGTTSRTPRDSTIVKEFDLDESAICEETDTFTRTMGSPSHSFGDVDEFDLEADDADMLEVAEHFDSRLASTNERSASPARKVFVETSGNISRFAGTQKSQTHNPLWNQHPWSKDVKRVLKDKFHLRGFRMNQLEAIDATLSGKDTFVLMPTGGGKSLCYQLPSVVTTGSTRGVTIVVSPLLSLMQDQVSHLKAINIKAFLLNGETKRDERTWIMQTLSGPVAEERIELLYITPEMINKSQALIQSLEKLNKRHRLARIVIDEAHCVSQWGHDFRPDYKELGEIRNRLPGVPMIALTATATENVKVDTIHNLKMEGCEIFTQSFNRPNLTYEVRQKGKSSEVMDSIANTIKTSYPNKSGIVYCLSRKACESVAEILASKYKIKADFYHAGVASAKRAEVQERWQTGRVHVIVATIAFGMGIDKPDVRFVIHHSIPKSLEGYYQETGRAGRDGKRSGCYLYYSYRDYTSLQSMIDKGEGSNEQKTRQRQMLRNVMQYCLNPADCRRVQILAYFNEYFRQADCNRSCDVCTSDTGFEHRDFSHHAISVLKIVRYFETLGDNVTMTYCVHMFRGTMKRFRSPQHKEVPGFGLGQESEPGVVDRLFLWLLMEGALREENVLNGSAFANQYLKIGERAVDFESGRRKLKLAIPAGSKRKCPAAAAARPRIEAPQSTNVSSPIQQSANRHRFAQYRYQGDSDGERDSDGFERIRIAGEPRRQDRRSPGPPITGDSRFDNLDSLHRTVAEDFMFYAKNFCQDLVLKKNLRNQPFSDGILREMAIVFPKNLPELARLPGIDPDKIERYGPQILKLVRDAQRRYEELKQERDDNDGVVPDPNHHCVITLCTDDEFSDPDDIFADQMASLGGDEDVIASRYFPPQPTADLSVGEYQDTQSSRSKKRKPSSARKFRRKNVTESNSRAKTPRPRKKTGDRADKRTSGPRTGFKAKSTAQSTTSSIGMMPI</sequence>
<organism evidence="17 18">
    <name type="scientific">Aspergillus clavatus (strain ATCC 1007 / CBS 513.65 / DSM 816 / NCTC 3887 / NRRL 1 / QM 1276 / 107)</name>
    <dbReference type="NCBI Taxonomy" id="344612"/>
    <lineage>
        <taxon>Eukaryota</taxon>
        <taxon>Fungi</taxon>
        <taxon>Dikarya</taxon>
        <taxon>Ascomycota</taxon>
        <taxon>Pezizomycotina</taxon>
        <taxon>Eurotiomycetes</taxon>
        <taxon>Eurotiomycetidae</taxon>
        <taxon>Eurotiales</taxon>
        <taxon>Aspergillaceae</taxon>
        <taxon>Aspergillus</taxon>
        <taxon>Aspergillus subgen. Fumigati</taxon>
    </lineage>
</organism>
<accession>A1CEH8</accession>
<dbReference type="InterPro" id="IPR032284">
    <property type="entry name" value="RecQ_Zn-bd"/>
</dbReference>
<dbReference type="VEuPathDB" id="FungiDB:ACLA_089690"/>
<dbReference type="InterPro" id="IPR014001">
    <property type="entry name" value="Helicase_ATP-bd"/>
</dbReference>
<dbReference type="FunFam" id="1.10.150.80:FF:000020">
    <property type="entry name" value="RecQ family helicase MusN"/>
    <property type="match status" value="1"/>
</dbReference>
<dbReference type="PROSITE" id="PS51192">
    <property type="entry name" value="HELICASE_ATP_BIND_1"/>
    <property type="match status" value="1"/>
</dbReference>
<feature type="compositionally biased region" description="Low complexity" evidence="13">
    <location>
        <begin position="1525"/>
        <end position="1536"/>
    </location>
</feature>
<keyword evidence="10" id="KW-0539">Nucleus</keyword>
<dbReference type="Gene3D" id="1.10.10.10">
    <property type="entry name" value="Winged helix-like DNA-binding domain superfamily/Winged helix DNA-binding domain"/>
    <property type="match status" value="1"/>
</dbReference>
<dbReference type="GeneID" id="4705284"/>
<dbReference type="GO" id="GO:0005524">
    <property type="term" value="F:ATP binding"/>
    <property type="evidence" value="ECO:0007669"/>
    <property type="project" value="UniProtKB-KW"/>
</dbReference>
<dbReference type="OrthoDB" id="10261556at2759"/>
<feature type="region of interest" description="Disordered" evidence="13">
    <location>
        <begin position="239"/>
        <end position="283"/>
    </location>
</feature>
<protein>
    <recommendedName>
        <fullName evidence="12">DNA 3'-5' helicase</fullName>
        <ecNumber evidence="12">5.6.2.4</ecNumber>
    </recommendedName>
</protein>
<dbReference type="SUPFAM" id="SSF47819">
    <property type="entry name" value="HRDC-like"/>
    <property type="match status" value="1"/>
</dbReference>
<dbReference type="GO" id="GO:0000724">
    <property type="term" value="P:double-strand break repair via homologous recombination"/>
    <property type="evidence" value="ECO:0007669"/>
    <property type="project" value="TreeGrafter"/>
</dbReference>
<keyword evidence="7" id="KW-0067">ATP-binding</keyword>
<dbReference type="InterPro" id="IPR004589">
    <property type="entry name" value="DNA_helicase_ATP-dep_RecQ"/>
</dbReference>
<feature type="compositionally biased region" description="Basic and acidic residues" evidence="13">
    <location>
        <begin position="1508"/>
        <end position="1517"/>
    </location>
</feature>
<keyword evidence="5" id="KW-0378">Hydrolase</keyword>
<keyword evidence="4" id="KW-0547">Nucleotide-binding</keyword>
<evidence type="ECO:0000256" key="2">
    <source>
        <dbReference type="ARBA" id="ARBA00004123"/>
    </source>
</evidence>
<dbReference type="SUPFAM" id="SSF52540">
    <property type="entry name" value="P-loop containing nucleoside triphosphate hydrolases"/>
    <property type="match status" value="1"/>
</dbReference>
<dbReference type="InterPro" id="IPR002121">
    <property type="entry name" value="HRDC_dom"/>
</dbReference>
<feature type="domain" description="HRDC" evidence="14">
    <location>
        <begin position="1319"/>
        <end position="1402"/>
    </location>
</feature>
<dbReference type="PANTHER" id="PTHR13710:SF153">
    <property type="entry name" value="RECQ-LIKE DNA HELICASE BLM"/>
    <property type="match status" value="1"/>
</dbReference>
<dbReference type="GO" id="GO:0016787">
    <property type="term" value="F:hydrolase activity"/>
    <property type="evidence" value="ECO:0007669"/>
    <property type="project" value="UniProtKB-KW"/>
</dbReference>
<dbReference type="STRING" id="344612.A1CEH8"/>
<keyword evidence="6 17" id="KW-0347">Helicase</keyword>
<evidence type="ECO:0000256" key="8">
    <source>
        <dbReference type="ARBA" id="ARBA00023125"/>
    </source>
</evidence>
<feature type="region of interest" description="Disordered" evidence="13">
    <location>
        <begin position="1292"/>
        <end position="1315"/>
    </location>
</feature>
<dbReference type="InterPro" id="IPR027417">
    <property type="entry name" value="P-loop_NTPase"/>
</dbReference>
<dbReference type="Pfam" id="PF00270">
    <property type="entry name" value="DEAD"/>
    <property type="match status" value="1"/>
</dbReference>
<evidence type="ECO:0000256" key="3">
    <source>
        <dbReference type="ARBA" id="ARBA00005446"/>
    </source>
</evidence>
<comment type="catalytic activity">
    <reaction evidence="11">
        <text>Couples ATP hydrolysis with the unwinding of duplex DNA by translocating in the 3'-5' direction.</text>
        <dbReference type="EC" id="5.6.2.4"/>
    </reaction>
</comment>
<dbReference type="InterPro" id="IPR036388">
    <property type="entry name" value="WH-like_DNA-bd_sf"/>
</dbReference>
<feature type="compositionally biased region" description="Basic and acidic residues" evidence="13">
    <location>
        <begin position="363"/>
        <end position="374"/>
    </location>
</feature>
<dbReference type="SMART" id="SM00956">
    <property type="entry name" value="RQC"/>
    <property type="match status" value="1"/>
</dbReference>
<dbReference type="OMA" id="PNHHNVI"/>
<dbReference type="RefSeq" id="XP_001272703.1">
    <property type="nucleotide sequence ID" value="XM_001272702.1"/>
</dbReference>
<dbReference type="InterPro" id="IPR001650">
    <property type="entry name" value="Helicase_C-like"/>
</dbReference>
<feature type="compositionally biased region" description="Polar residues" evidence="13">
    <location>
        <begin position="1252"/>
        <end position="1265"/>
    </location>
</feature>
<dbReference type="GO" id="GO:0043138">
    <property type="term" value="F:3'-5' DNA helicase activity"/>
    <property type="evidence" value="ECO:0007669"/>
    <property type="project" value="UniProtKB-EC"/>
</dbReference>
<dbReference type="PROSITE" id="PS00690">
    <property type="entry name" value="DEAH_ATP_HELICASE"/>
    <property type="match status" value="1"/>
</dbReference>
<feature type="region of interest" description="Disordered" evidence="13">
    <location>
        <begin position="335"/>
        <end position="386"/>
    </location>
</feature>
<dbReference type="InterPro" id="IPR010997">
    <property type="entry name" value="HRDC-like_sf"/>
</dbReference>
<reference evidence="17 18" key="1">
    <citation type="journal article" date="2008" name="PLoS Genet.">
        <title>Genomic islands in the pathogenic filamentous fungus Aspergillus fumigatus.</title>
        <authorList>
            <person name="Fedorova N.D."/>
            <person name="Khaldi N."/>
            <person name="Joardar V.S."/>
            <person name="Maiti R."/>
            <person name="Amedeo P."/>
            <person name="Anderson M.J."/>
            <person name="Crabtree J."/>
            <person name="Silva J.C."/>
            <person name="Badger J.H."/>
            <person name="Albarraq A."/>
            <person name="Angiuoli S."/>
            <person name="Bussey H."/>
            <person name="Bowyer P."/>
            <person name="Cotty P.J."/>
            <person name="Dyer P.S."/>
            <person name="Egan A."/>
            <person name="Galens K."/>
            <person name="Fraser-Liggett C.M."/>
            <person name="Haas B.J."/>
            <person name="Inman J.M."/>
            <person name="Kent R."/>
            <person name="Lemieux S."/>
            <person name="Malavazi I."/>
            <person name="Orvis J."/>
            <person name="Roemer T."/>
            <person name="Ronning C.M."/>
            <person name="Sundaram J.P."/>
            <person name="Sutton G."/>
            <person name="Turner G."/>
            <person name="Venter J.C."/>
            <person name="White O.R."/>
            <person name="Whitty B.R."/>
            <person name="Youngman P."/>
            <person name="Wolfe K.H."/>
            <person name="Goldman G.H."/>
            <person name="Wortman J.R."/>
            <person name="Jiang B."/>
            <person name="Denning D.W."/>
            <person name="Nierman W.C."/>
        </authorList>
    </citation>
    <scope>NUCLEOTIDE SEQUENCE [LARGE SCALE GENOMIC DNA]</scope>
    <source>
        <strain evidence="18">ATCC 1007 / CBS 513.65 / DSM 816 / NCTC 3887 / NRRL 1</strain>
    </source>
</reference>
<dbReference type="Pfam" id="PF09382">
    <property type="entry name" value="RQC"/>
    <property type="match status" value="1"/>
</dbReference>
<evidence type="ECO:0000313" key="17">
    <source>
        <dbReference type="EMBL" id="EAW11277.1"/>
    </source>
</evidence>
<evidence type="ECO:0000256" key="6">
    <source>
        <dbReference type="ARBA" id="ARBA00022806"/>
    </source>
</evidence>
<dbReference type="SUPFAM" id="SSF46785">
    <property type="entry name" value="Winged helix' DNA-binding domain"/>
    <property type="match status" value="1"/>
</dbReference>
<feature type="domain" description="Helicase C-terminal" evidence="16">
    <location>
        <begin position="926"/>
        <end position="1078"/>
    </location>
</feature>
<comment type="cofactor">
    <cofactor evidence="1">
        <name>Zn(2+)</name>
        <dbReference type="ChEBI" id="CHEBI:29105"/>
    </cofactor>
</comment>
<feature type="compositionally biased region" description="Basic and acidic residues" evidence="13">
    <location>
        <begin position="1292"/>
        <end position="1304"/>
    </location>
</feature>
<feature type="region of interest" description="Disordered" evidence="13">
    <location>
        <begin position="101"/>
        <end position="168"/>
    </location>
</feature>
<dbReference type="KEGG" id="act:ACLA_089690"/>
<dbReference type="InterPro" id="IPR036390">
    <property type="entry name" value="WH_DNA-bd_sf"/>
</dbReference>
<proteinExistence type="inferred from homology"/>
<dbReference type="GO" id="GO:0005694">
    <property type="term" value="C:chromosome"/>
    <property type="evidence" value="ECO:0007669"/>
    <property type="project" value="TreeGrafter"/>
</dbReference>
<dbReference type="PROSITE" id="PS50967">
    <property type="entry name" value="HRDC"/>
    <property type="match status" value="1"/>
</dbReference>
<name>A1CEH8_ASPCL</name>
<evidence type="ECO:0000256" key="13">
    <source>
        <dbReference type="SAM" id="MobiDB-lite"/>
    </source>
</evidence>
<evidence type="ECO:0000256" key="11">
    <source>
        <dbReference type="ARBA" id="ARBA00034617"/>
    </source>
</evidence>
<dbReference type="CDD" id="cd17920">
    <property type="entry name" value="DEXHc_RecQ"/>
    <property type="match status" value="1"/>
</dbReference>
<dbReference type="SMART" id="SM00490">
    <property type="entry name" value="HELICc"/>
    <property type="match status" value="1"/>
</dbReference>
<dbReference type="Proteomes" id="UP000006701">
    <property type="component" value="Unassembled WGS sequence"/>
</dbReference>
<dbReference type="InterPro" id="IPR011545">
    <property type="entry name" value="DEAD/DEAH_box_helicase_dom"/>
</dbReference>
<dbReference type="PANTHER" id="PTHR13710">
    <property type="entry name" value="DNA HELICASE RECQ FAMILY MEMBER"/>
    <property type="match status" value="1"/>
</dbReference>
<evidence type="ECO:0000256" key="10">
    <source>
        <dbReference type="ARBA" id="ARBA00023242"/>
    </source>
</evidence>
<evidence type="ECO:0000313" key="18">
    <source>
        <dbReference type="Proteomes" id="UP000006701"/>
    </source>
</evidence>
<feature type="compositionally biased region" description="Basic and acidic residues" evidence="13">
    <location>
        <begin position="260"/>
        <end position="271"/>
    </location>
</feature>
<comment type="similarity">
    <text evidence="3">Belongs to the helicase family. RecQ subfamily.</text>
</comment>
<evidence type="ECO:0000259" key="14">
    <source>
        <dbReference type="PROSITE" id="PS50967"/>
    </source>
</evidence>
<dbReference type="NCBIfam" id="TIGR00614">
    <property type="entry name" value="recQ_fam"/>
    <property type="match status" value="1"/>
</dbReference>
<dbReference type="PROSITE" id="PS51194">
    <property type="entry name" value="HELICASE_CTER"/>
    <property type="match status" value="1"/>
</dbReference>
<dbReference type="CDD" id="cd18794">
    <property type="entry name" value="SF2_C_RecQ"/>
    <property type="match status" value="1"/>
</dbReference>
<dbReference type="Pfam" id="PF16124">
    <property type="entry name" value="RecQ_Zn_bind"/>
    <property type="match status" value="1"/>
</dbReference>
<keyword evidence="9" id="KW-0413">Isomerase</keyword>
<dbReference type="GO" id="GO:0009378">
    <property type="term" value="F:four-way junction helicase activity"/>
    <property type="evidence" value="ECO:0007669"/>
    <property type="project" value="TreeGrafter"/>
</dbReference>
<feature type="region of interest" description="Disordered" evidence="13">
    <location>
        <begin position="1451"/>
        <end position="1542"/>
    </location>
</feature>
<gene>
    <name evidence="17" type="ORF">ACLA_089690</name>
</gene>
<evidence type="ECO:0000256" key="12">
    <source>
        <dbReference type="ARBA" id="ARBA00034808"/>
    </source>
</evidence>
<comment type="subcellular location">
    <subcellularLocation>
        <location evidence="2">Nucleus</location>
    </subcellularLocation>
</comment>
<evidence type="ECO:0000256" key="1">
    <source>
        <dbReference type="ARBA" id="ARBA00001947"/>
    </source>
</evidence>
<dbReference type="GO" id="GO:0005634">
    <property type="term" value="C:nucleus"/>
    <property type="evidence" value="ECO:0007669"/>
    <property type="project" value="UniProtKB-SubCell"/>
</dbReference>
<dbReference type="SMART" id="SM00487">
    <property type="entry name" value="DEXDc"/>
    <property type="match status" value="1"/>
</dbReference>
<keyword evidence="18" id="KW-1185">Reference proteome</keyword>
<feature type="compositionally biased region" description="Basic residues" evidence="13">
    <location>
        <begin position="1476"/>
        <end position="1491"/>
    </location>
</feature>
<dbReference type="GO" id="GO:0003677">
    <property type="term" value="F:DNA binding"/>
    <property type="evidence" value="ECO:0007669"/>
    <property type="project" value="UniProtKB-KW"/>
</dbReference>
<dbReference type="FunFam" id="3.40.50.300:FF:001975">
    <property type="entry name" value="ATP-dependent DNA helicase"/>
    <property type="match status" value="1"/>
</dbReference>
<evidence type="ECO:0000256" key="9">
    <source>
        <dbReference type="ARBA" id="ARBA00023235"/>
    </source>
</evidence>
<dbReference type="EMBL" id="DS027052">
    <property type="protein sequence ID" value="EAW11277.1"/>
    <property type="molecule type" value="Genomic_DNA"/>
</dbReference>
<evidence type="ECO:0000256" key="5">
    <source>
        <dbReference type="ARBA" id="ARBA00022801"/>
    </source>
</evidence>
<dbReference type="Gene3D" id="1.10.150.80">
    <property type="entry name" value="HRDC domain"/>
    <property type="match status" value="1"/>
</dbReference>
<dbReference type="GO" id="GO:0005737">
    <property type="term" value="C:cytoplasm"/>
    <property type="evidence" value="ECO:0007669"/>
    <property type="project" value="TreeGrafter"/>
</dbReference>